<dbReference type="AlphaFoldDB" id="A0MJX0"/>
<evidence type="ECO:0000256" key="5">
    <source>
        <dbReference type="ARBA" id="ARBA00022577"/>
    </source>
</evidence>
<dbReference type="ExpressionAtlas" id="A0MJX0">
    <property type="expression patterns" value="baseline and differential"/>
</dbReference>
<keyword evidence="3" id="KW-0964">Secreted</keyword>
<evidence type="ECO:0000313" key="9">
    <source>
        <dbReference type="EMBL" id="ABK27964.1"/>
    </source>
</evidence>
<reference evidence="9" key="1">
    <citation type="submission" date="2006-08" db="EMBL/GenBank/DDBJ databases">
        <title>Simultaneous high-throughput recombinational cloning of open reading frames in closed and open configurations.</title>
        <authorList>
            <person name="Underwood B.A."/>
            <person name="Vanderhaeghen R."/>
            <person name="Whitford R."/>
            <person name="Town C.D."/>
            <person name="Hilson P."/>
        </authorList>
    </citation>
    <scope>NUCLEOTIDE SEQUENCE</scope>
</reference>
<dbReference type="GO" id="GO:0050832">
    <property type="term" value="P:defense response to fungus"/>
    <property type="evidence" value="ECO:0007669"/>
    <property type="project" value="UniProtKB-KW"/>
</dbReference>
<keyword evidence="7" id="KW-0611">Plant defense</keyword>
<dbReference type="PANTHER" id="PTHR34453:SF8">
    <property type="entry name" value="DEFENSIN-LIKE PROTEIN 24"/>
    <property type="match status" value="1"/>
</dbReference>
<feature type="chain" id="PRO_5002627356" evidence="8">
    <location>
        <begin position="24"/>
        <end position="89"/>
    </location>
</feature>
<feature type="non-terminal residue" evidence="9">
    <location>
        <position position="89"/>
    </location>
</feature>
<name>A0MJX0_ARATH</name>
<evidence type="ECO:0000256" key="4">
    <source>
        <dbReference type="ARBA" id="ARBA00022529"/>
    </source>
</evidence>
<organism evidence="9">
    <name type="scientific">Arabidopsis thaliana</name>
    <name type="common">Mouse-ear cress</name>
    <dbReference type="NCBI Taxonomy" id="3702"/>
    <lineage>
        <taxon>Eukaryota</taxon>
        <taxon>Viridiplantae</taxon>
        <taxon>Streptophyta</taxon>
        <taxon>Embryophyta</taxon>
        <taxon>Tracheophyta</taxon>
        <taxon>Spermatophyta</taxon>
        <taxon>Magnoliopsida</taxon>
        <taxon>eudicotyledons</taxon>
        <taxon>Gunneridae</taxon>
        <taxon>Pentapetalae</taxon>
        <taxon>rosids</taxon>
        <taxon>malvids</taxon>
        <taxon>Brassicales</taxon>
        <taxon>Brassicaceae</taxon>
        <taxon>Camelineae</taxon>
        <taxon>Arabidopsis</taxon>
    </lineage>
</organism>
<dbReference type="InterPro" id="IPR022618">
    <property type="entry name" value="Defensin-like_20-28"/>
</dbReference>
<feature type="signal peptide" evidence="8">
    <location>
        <begin position="1"/>
        <end position="23"/>
    </location>
</feature>
<comment type="subcellular location">
    <subcellularLocation>
        <location evidence="1">Secreted</location>
    </subcellularLocation>
</comment>
<reference evidence="9" key="2">
    <citation type="submission" date="2006-08" db="EMBL/GenBank/DDBJ databases">
        <title>Small cysteine-rich peptides resembling antimicrobial peptides have been under-predicted in plants.</title>
        <authorList>
            <person name="Silverstein K.A.T."/>
            <person name="Moskal W.A. Jr"/>
            <person name="Wu H.C."/>
            <person name="Underwood B.A."/>
            <person name="Graham M.A."/>
            <person name="Town C.D."/>
            <person name="VandenBosch K.A."/>
        </authorList>
    </citation>
    <scope>NUCLEOTIDE SEQUENCE</scope>
</reference>
<dbReference type="GO" id="GO:0005576">
    <property type="term" value="C:extracellular region"/>
    <property type="evidence" value="ECO:0007669"/>
    <property type="project" value="UniProtKB-SubCell"/>
</dbReference>
<comment type="similarity">
    <text evidence="2">Belongs to the DEFL family.</text>
</comment>
<keyword evidence="4" id="KW-0929">Antimicrobial</keyword>
<sequence>MASSKFVLFAILALSLLLSGTEARKTVWPSSELDPKCCSNQPEFGICDSKEDDERCAQMCLDGCPTNKGGGCQPITEAPGAVCSCYCAG</sequence>
<evidence type="ECO:0000256" key="2">
    <source>
        <dbReference type="ARBA" id="ARBA00006722"/>
    </source>
</evidence>
<dbReference type="Pfam" id="PF10868">
    <property type="entry name" value="Defensin_like"/>
    <property type="match status" value="1"/>
</dbReference>
<evidence type="ECO:0000256" key="7">
    <source>
        <dbReference type="ARBA" id="ARBA00022821"/>
    </source>
</evidence>
<dbReference type="PANTHER" id="PTHR34453">
    <property type="entry name" value="DEFENSIN-LIKE (DEFL) FAMILY PROTEIN-RELATED"/>
    <property type="match status" value="1"/>
</dbReference>
<evidence type="ECO:0000256" key="1">
    <source>
        <dbReference type="ARBA" id="ARBA00004613"/>
    </source>
</evidence>
<evidence type="ECO:0000256" key="8">
    <source>
        <dbReference type="SAM" id="SignalP"/>
    </source>
</evidence>
<accession>A0MJX0</accession>
<evidence type="ECO:0000256" key="6">
    <source>
        <dbReference type="ARBA" id="ARBA00022729"/>
    </source>
</evidence>
<dbReference type="EMBL" id="DQ912269">
    <property type="protein sequence ID" value="ABK27964.1"/>
    <property type="molecule type" value="mRNA"/>
</dbReference>
<protein>
    <submittedName>
        <fullName evidence="9">Uncharacterized protein</fullName>
    </submittedName>
</protein>
<keyword evidence="6 8" id="KW-0732">Signal</keyword>
<proteinExistence type="evidence at transcript level"/>
<evidence type="ECO:0000256" key="3">
    <source>
        <dbReference type="ARBA" id="ARBA00022525"/>
    </source>
</evidence>
<dbReference type="GO" id="GO:0031640">
    <property type="term" value="P:killing of cells of another organism"/>
    <property type="evidence" value="ECO:0007669"/>
    <property type="project" value="UniProtKB-KW"/>
</dbReference>
<keyword evidence="5" id="KW-0295">Fungicide</keyword>